<evidence type="ECO:0000256" key="5">
    <source>
        <dbReference type="ARBA" id="ARBA00022723"/>
    </source>
</evidence>
<dbReference type="Gene3D" id="1.10.8.50">
    <property type="match status" value="1"/>
</dbReference>
<dbReference type="NCBIfam" id="TIGR00577">
    <property type="entry name" value="fpg"/>
    <property type="match status" value="1"/>
</dbReference>
<dbReference type="InterPro" id="IPR010663">
    <property type="entry name" value="Znf_FPG/IleRS"/>
</dbReference>
<dbReference type="InterPro" id="IPR020629">
    <property type="entry name" value="FPG_Glyclase"/>
</dbReference>
<protein>
    <submittedName>
        <fullName evidence="19">DNA-formamidopyrimidine glycosylase</fullName>
    </submittedName>
</protein>
<evidence type="ECO:0000256" key="7">
    <source>
        <dbReference type="ARBA" id="ARBA00022771"/>
    </source>
</evidence>
<evidence type="ECO:0000256" key="4">
    <source>
        <dbReference type="ARBA" id="ARBA00011245"/>
    </source>
</evidence>
<gene>
    <name evidence="19" type="ORF">AUJ40_02925</name>
</gene>
<dbReference type="InterPro" id="IPR010979">
    <property type="entry name" value="Ribosomal_uS13-like_H2TH"/>
</dbReference>
<keyword evidence="11" id="KW-0234">DNA repair</keyword>
<sequence>MPELPEVETIRKGLQKAIIGKTIAGVEIRVPKLFHGDKKDIIGKKVKNIDRRAKQIIIDIEGDNDLLIHLKMTGQLIFDDGKSRVAGGHPSADWVAKLPNGTTHVIFDFTDGSKLFFNDMRKFGWIKLLDSEELRHKLSEELGIEPFNKEFTSAELAKIIKSKPNRNIKKVLTDQTLISGIGNIYADETLFWAHILPTRLAKDISDDEIAKLRSSIIKALEIGLKYGGSSENTYYKIDGTKGQAQEHFQVYSREGKHCSCGGKVKKIRLNGRGTHFCLDCQK</sequence>
<feature type="domain" description="FPG-type" evidence="17">
    <location>
        <begin position="249"/>
        <end position="282"/>
    </location>
</feature>
<dbReference type="EMBL" id="MNUJ01000057">
    <property type="protein sequence ID" value="OIN88902.1"/>
    <property type="molecule type" value="Genomic_DNA"/>
</dbReference>
<evidence type="ECO:0000256" key="8">
    <source>
        <dbReference type="ARBA" id="ARBA00022801"/>
    </source>
</evidence>
<dbReference type="InterPro" id="IPR015886">
    <property type="entry name" value="H2TH_FPG"/>
</dbReference>
<evidence type="ECO:0000313" key="19">
    <source>
        <dbReference type="EMBL" id="OIN88902.1"/>
    </source>
</evidence>
<evidence type="ECO:0000256" key="14">
    <source>
        <dbReference type="ARBA" id="ARBA00023295"/>
    </source>
</evidence>
<keyword evidence="10" id="KW-0238">DNA-binding</keyword>
<dbReference type="PROSITE" id="PS51068">
    <property type="entry name" value="FPG_CAT"/>
    <property type="match status" value="1"/>
</dbReference>
<dbReference type="AlphaFoldDB" id="A0A1J4RSM2"/>
<dbReference type="SMART" id="SM00898">
    <property type="entry name" value="Fapy_DNA_glyco"/>
    <property type="match status" value="1"/>
</dbReference>
<evidence type="ECO:0000256" key="16">
    <source>
        <dbReference type="PROSITE-ProRule" id="PRU00391"/>
    </source>
</evidence>
<dbReference type="Pfam" id="PF06827">
    <property type="entry name" value="zf-FPG_IleRS"/>
    <property type="match status" value="1"/>
</dbReference>
<comment type="subunit">
    <text evidence="4">Monomer.</text>
</comment>
<keyword evidence="8" id="KW-0378">Hydrolase</keyword>
<comment type="cofactor">
    <cofactor evidence="2">
        <name>Zn(2+)</name>
        <dbReference type="ChEBI" id="CHEBI:29105"/>
    </cofactor>
</comment>
<comment type="catalytic activity">
    <reaction evidence="1">
        <text>Hydrolysis of DNA containing ring-opened 7-methylguanine residues, releasing 2,6-diamino-4-hydroxy-5-(N-methyl)formamidopyrimidine.</text>
        <dbReference type="EC" id="3.2.2.23"/>
    </reaction>
</comment>
<dbReference type="Pfam" id="PF06831">
    <property type="entry name" value="H2TH"/>
    <property type="match status" value="1"/>
</dbReference>
<dbReference type="GO" id="GO:0003684">
    <property type="term" value="F:damaged DNA binding"/>
    <property type="evidence" value="ECO:0007669"/>
    <property type="project" value="InterPro"/>
</dbReference>
<comment type="caution">
    <text evidence="19">The sequence shown here is derived from an EMBL/GenBank/DDBJ whole genome shotgun (WGS) entry which is preliminary data.</text>
</comment>
<evidence type="ECO:0000256" key="12">
    <source>
        <dbReference type="ARBA" id="ARBA00023239"/>
    </source>
</evidence>
<evidence type="ECO:0000256" key="10">
    <source>
        <dbReference type="ARBA" id="ARBA00023125"/>
    </source>
</evidence>
<feature type="domain" description="Formamidopyrimidine-DNA glycosylase catalytic" evidence="18">
    <location>
        <begin position="2"/>
        <end position="124"/>
    </location>
</feature>
<comment type="similarity">
    <text evidence="3">Belongs to the FPG family.</text>
</comment>
<dbReference type="FunFam" id="1.10.8.50:FF:000003">
    <property type="entry name" value="Formamidopyrimidine-DNA glycosylase"/>
    <property type="match status" value="1"/>
</dbReference>
<dbReference type="SUPFAM" id="SSF81624">
    <property type="entry name" value="N-terminal domain of MutM-like DNA repair proteins"/>
    <property type="match status" value="1"/>
</dbReference>
<evidence type="ECO:0000256" key="1">
    <source>
        <dbReference type="ARBA" id="ARBA00001668"/>
    </source>
</evidence>
<comment type="catalytic activity">
    <reaction evidence="15">
        <text>2'-deoxyribonucleotide-(2'-deoxyribose 5'-phosphate)-2'-deoxyribonucleotide-DNA = a 3'-end 2'-deoxyribonucleotide-(2,3-dehydro-2,3-deoxyribose 5'-phosphate)-DNA + a 5'-end 5'-phospho-2'-deoxyribonucleoside-DNA + H(+)</text>
        <dbReference type="Rhea" id="RHEA:66592"/>
        <dbReference type="Rhea" id="RHEA-COMP:13180"/>
        <dbReference type="Rhea" id="RHEA-COMP:16897"/>
        <dbReference type="Rhea" id="RHEA-COMP:17067"/>
        <dbReference type="ChEBI" id="CHEBI:15378"/>
        <dbReference type="ChEBI" id="CHEBI:136412"/>
        <dbReference type="ChEBI" id="CHEBI:157695"/>
        <dbReference type="ChEBI" id="CHEBI:167181"/>
        <dbReference type="EC" id="4.2.99.18"/>
    </reaction>
</comment>
<name>A0A1J4RSM2_9BACT</name>
<keyword evidence="9" id="KW-0862">Zinc</keyword>
<organism evidence="19 20">
    <name type="scientific">Candidatus Berkelbacteria bacterium CG1_02_42_45</name>
    <dbReference type="NCBI Taxonomy" id="1805036"/>
    <lineage>
        <taxon>Bacteria</taxon>
        <taxon>Candidatus Berkelbacteria</taxon>
    </lineage>
</organism>
<keyword evidence="6" id="KW-0227">DNA damage</keyword>
<keyword evidence="14" id="KW-0326">Glycosidase</keyword>
<reference evidence="19 20" key="1">
    <citation type="journal article" date="2016" name="Environ. Microbiol.">
        <title>Genomic resolution of a cold subsurface aquifer community provides metabolic insights for novel microbes adapted to high CO concentrations.</title>
        <authorList>
            <person name="Probst A.J."/>
            <person name="Castelle C.J."/>
            <person name="Singh A."/>
            <person name="Brown C.T."/>
            <person name="Anantharaman K."/>
            <person name="Sharon I."/>
            <person name="Hug L.A."/>
            <person name="Burstein D."/>
            <person name="Emerson J.B."/>
            <person name="Thomas B.C."/>
            <person name="Banfield J.F."/>
        </authorList>
    </citation>
    <scope>NUCLEOTIDE SEQUENCE [LARGE SCALE GENOMIC DNA]</scope>
    <source>
        <strain evidence="19">CG1_02_42_45</strain>
    </source>
</reference>
<evidence type="ECO:0000256" key="9">
    <source>
        <dbReference type="ARBA" id="ARBA00022833"/>
    </source>
</evidence>
<dbReference type="InterPro" id="IPR035937">
    <property type="entry name" value="FPG_N"/>
</dbReference>
<dbReference type="Gene3D" id="3.20.190.10">
    <property type="entry name" value="MutM-like, N-terminal"/>
    <property type="match status" value="1"/>
</dbReference>
<evidence type="ECO:0000256" key="3">
    <source>
        <dbReference type="ARBA" id="ARBA00009409"/>
    </source>
</evidence>
<evidence type="ECO:0000256" key="2">
    <source>
        <dbReference type="ARBA" id="ARBA00001947"/>
    </source>
</evidence>
<dbReference type="GO" id="GO:0006284">
    <property type="term" value="P:base-excision repair"/>
    <property type="evidence" value="ECO:0007669"/>
    <property type="project" value="InterPro"/>
</dbReference>
<dbReference type="InterPro" id="IPR000214">
    <property type="entry name" value="Znf_DNA_glyclase/AP_lyase"/>
</dbReference>
<evidence type="ECO:0000256" key="6">
    <source>
        <dbReference type="ARBA" id="ARBA00022763"/>
    </source>
</evidence>
<keyword evidence="13" id="KW-0511">Multifunctional enzyme</keyword>
<dbReference type="NCBIfam" id="NF002211">
    <property type="entry name" value="PRK01103.1"/>
    <property type="match status" value="1"/>
</dbReference>
<dbReference type="CDD" id="cd08966">
    <property type="entry name" value="EcFpg-like_N"/>
    <property type="match status" value="1"/>
</dbReference>
<dbReference type="InterPro" id="IPR012319">
    <property type="entry name" value="FPG_cat"/>
</dbReference>
<keyword evidence="7 16" id="KW-0863">Zinc-finger</keyword>
<evidence type="ECO:0000256" key="15">
    <source>
        <dbReference type="ARBA" id="ARBA00044632"/>
    </source>
</evidence>
<dbReference type="Pfam" id="PF01149">
    <property type="entry name" value="Fapy_DNA_glyco"/>
    <property type="match status" value="1"/>
</dbReference>
<dbReference type="PANTHER" id="PTHR22993">
    <property type="entry name" value="FORMAMIDOPYRIMIDINE-DNA GLYCOSYLASE"/>
    <property type="match status" value="1"/>
</dbReference>
<dbReference type="SUPFAM" id="SSF57716">
    <property type="entry name" value="Glucocorticoid receptor-like (DNA-binding domain)"/>
    <property type="match status" value="1"/>
</dbReference>
<dbReference type="GO" id="GO:0140078">
    <property type="term" value="F:class I DNA-(apurinic or apyrimidinic site) endonuclease activity"/>
    <property type="evidence" value="ECO:0007669"/>
    <property type="project" value="UniProtKB-EC"/>
</dbReference>
<evidence type="ECO:0000313" key="20">
    <source>
        <dbReference type="Proteomes" id="UP000182753"/>
    </source>
</evidence>
<evidence type="ECO:0000256" key="11">
    <source>
        <dbReference type="ARBA" id="ARBA00023204"/>
    </source>
</evidence>
<dbReference type="PROSITE" id="PS01242">
    <property type="entry name" value="ZF_FPG_1"/>
    <property type="match status" value="1"/>
</dbReference>
<evidence type="ECO:0000259" key="17">
    <source>
        <dbReference type="PROSITE" id="PS51066"/>
    </source>
</evidence>
<accession>A0A1J4RSM2</accession>
<proteinExistence type="inferred from homology"/>
<keyword evidence="12" id="KW-0456">Lyase</keyword>
<dbReference type="GO" id="GO:0008270">
    <property type="term" value="F:zinc ion binding"/>
    <property type="evidence" value="ECO:0007669"/>
    <property type="project" value="UniProtKB-KW"/>
</dbReference>
<dbReference type="SUPFAM" id="SSF46946">
    <property type="entry name" value="S13-like H2TH domain"/>
    <property type="match status" value="1"/>
</dbReference>
<evidence type="ECO:0000256" key="13">
    <source>
        <dbReference type="ARBA" id="ARBA00023268"/>
    </source>
</evidence>
<dbReference type="SMART" id="SM01232">
    <property type="entry name" value="H2TH"/>
    <property type="match status" value="1"/>
</dbReference>
<dbReference type="Proteomes" id="UP000182753">
    <property type="component" value="Unassembled WGS sequence"/>
</dbReference>
<dbReference type="GO" id="GO:0034039">
    <property type="term" value="F:8-oxo-7,8-dihydroguanine DNA N-glycosylase activity"/>
    <property type="evidence" value="ECO:0007669"/>
    <property type="project" value="TreeGrafter"/>
</dbReference>
<dbReference type="PANTHER" id="PTHR22993:SF9">
    <property type="entry name" value="FORMAMIDOPYRIMIDINE-DNA GLYCOSYLASE"/>
    <property type="match status" value="1"/>
</dbReference>
<keyword evidence="5" id="KW-0479">Metal-binding</keyword>
<dbReference type="InterPro" id="IPR015887">
    <property type="entry name" value="DNA_glyclase_Znf_dom_DNA_BS"/>
</dbReference>
<evidence type="ECO:0000259" key="18">
    <source>
        <dbReference type="PROSITE" id="PS51068"/>
    </source>
</evidence>
<dbReference type="PROSITE" id="PS51066">
    <property type="entry name" value="ZF_FPG_2"/>
    <property type="match status" value="1"/>
</dbReference>